<evidence type="ECO:0000259" key="3">
    <source>
        <dbReference type="Pfam" id="PF13505"/>
    </source>
</evidence>
<dbReference type="AlphaFoldDB" id="A0A511QMP2"/>
<dbReference type="Gene3D" id="2.40.160.20">
    <property type="match status" value="1"/>
</dbReference>
<dbReference type="Pfam" id="PF13505">
    <property type="entry name" value="OMP_b-brl"/>
    <property type="match status" value="1"/>
</dbReference>
<dbReference type="InterPro" id="IPR011250">
    <property type="entry name" value="OMP/PagP_B-barrel"/>
</dbReference>
<dbReference type="SUPFAM" id="SSF56925">
    <property type="entry name" value="OMPA-like"/>
    <property type="match status" value="1"/>
</dbReference>
<gene>
    <name evidence="4" type="ORF">VSU01S_08360</name>
</gene>
<evidence type="ECO:0000313" key="5">
    <source>
        <dbReference type="Proteomes" id="UP000321113"/>
    </source>
</evidence>
<comment type="caution">
    <text evidence="4">The sequence shown here is derived from an EMBL/GenBank/DDBJ whole genome shotgun (WGS) entry which is preliminary data.</text>
</comment>
<dbReference type="EMBL" id="BJXK01000003">
    <property type="protein sequence ID" value="GEM78591.1"/>
    <property type="molecule type" value="Genomic_DNA"/>
</dbReference>
<evidence type="ECO:0000256" key="2">
    <source>
        <dbReference type="SAM" id="SignalP"/>
    </source>
</evidence>
<protein>
    <recommendedName>
        <fullName evidence="3">Outer membrane protein beta-barrel domain-containing protein</fullName>
    </recommendedName>
</protein>
<feature type="signal peptide" evidence="2">
    <location>
        <begin position="1"/>
        <end position="19"/>
    </location>
</feature>
<accession>A0A511QMP2</accession>
<organism evidence="4 5">
    <name type="scientific">Vibrio superstes NBRC 103154</name>
    <dbReference type="NCBI Taxonomy" id="1219062"/>
    <lineage>
        <taxon>Bacteria</taxon>
        <taxon>Pseudomonadati</taxon>
        <taxon>Pseudomonadota</taxon>
        <taxon>Gammaproteobacteria</taxon>
        <taxon>Vibrionales</taxon>
        <taxon>Vibrionaceae</taxon>
        <taxon>Vibrio</taxon>
    </lineage>
</organism>
<sequence length="193" mass="20561">MKKYVLASALILASSTAISADYLGLRVGGGLGTGIGDYSLQDIDNSQMSISTDPSISLELGYDFNDIFAFNVKGAGTGFKSTSKSNSNQSKGTIYELALEAELGYTFSFDGDTLVKPYVAVGVVTFDKDTSKMLGENNYAKTGRGAIGVRTILDNGVYFDGRIQSTDFTDKGKGLSAKLDLVTEGRITVGYRF</sequence>
<evidence type="ECO:0000256" key="1">
    <source>
        <dbReference type="ARBA" id="ARBA00022729"/>
    </source>
</evidence>
<reference evidence="4 5" key="1">
    <citation type="submission" date="2019-07" db="EMBL/GenBank/DDBJ databases">
        <title>Whole genome shotgun sequence of Vibrio superstes NBRC 103154.</title>
        <authorList>
            <person name="Hosoyama A."/>
            <person name="Uohara A."/>
            <person name="Ohji S."/>
            <person name="Ichikawa N."/>
        </authorList>
    </citation>
    <scope>NUCLEOTIDE SEQUENCE [LARGE SCALE GENOMIC DNA]</scope>
    <source>
        <strain evidence="4 5">NBRC 103154</strain>
    </source>
</reference>
<dbReference type="Proteomes" id="UP000321113">
    <property type="component" value="Unassembled WGS sequence"/>
</dbReference>
<feature type="domain" description="Outer membrane protein beta-barrel" evidence="3">
    <location>
        <begin position="9"/>
        <end position="193"/>
    </location>
</feature>
<keyword evidence="1 2" id="KW-0732">Signal</keyword>
<name>A0A511QMP2_9VIBR</name>
<dbReference type="RefSeq" id="WP_119011037.1">
    <property type="nucleotide sequence ID" value="NZ_BJXK01000003.1"/>
</dbReference>
<keyword evidence="5" id="KW-1185">Reference proteome</keyword>
<feature type="chain" id="PRO_5022069654" description="Outer membrane protein beta-barrel domain-containing protein" evidence="2">
    <location>
        <begin position="20"/>
        <end position="193"/>
    </location>
</feature>
<proteinExistence type="predicted"/>
<dbReference type="InterPro" id="IPR027385">
    <property type="entry name" value="Beta-barrel_OMP"/>
</dbReference>
<dbReference type="OrthoDB" id="5862605at2"/>
<evidence type="ECO:0000313" key="4">
    <source>
        <dbReference type="EMBL" id="GEM78591.1"/>
    </source>
</evidence>